<dbReference type="Proteomes" id="UP000694865">
    <property type="component" value="Unplaced"/>
</dbReference>
<evidence type="ECO:0000313" key="2">
    <source>
        <dbReference type="Proteomes" id="UP000694865"/>
    </source>
</evidence>
<evidence type="ECO:0000256" key="1">
    <source>
        <dbReference type="SAM" id="SignalP"/>
    </source>
</evidence>
<proteinExistence type="predicted"/>
<keyword evidence="2" id="KW-1185">Reference proteome</keyword>
<feature type="signal peptide" evidence="1">
    <location>
        <begin position="1"/>
        <end position="17"/>
    </location>
</feature>
<protein>
    <submittedName>
        <fullName evidence="3">Uncharacterized protein LOC100376867</fullName>
    </submittedName>
</protein>
<dbReference type="GeneID" id="100376867"/>
<keyword evidence="1" id="KW-0732">Signal</keyword>
<reference evidence="3" key="1">
    <citation type="submission" date="2025-08" db="UniProtKB">
        <authorList>
            <consortium name="RefSeq"/>
        </authorList>
    </citation>
    <scope>IDENTIFICATION</scope>
    <source>
        <tissue evidence="3">Testes</tissue>
    </source>
</reference>
<dbReference type="RefSeq" id="XP_002733606.1">
    <property type="nucleotide sequence ID" value="XM_002733560.2"/>
</dbReference>
<name>A0ABM0GN45_SACKO</name>
<sequence>MKTGVFILALVAGTALAAPKLLHAKPKGQPETRIPRFNVVMFHSMNKDCSFDVTFERADRTYTPKLNLQYRFYDSLGNTLYRGDIAIEKRVISETLKLTPLPGFKAPYFVAGKVYVDNDSENDGVIRTHEMDDGQCLKKKKRKEEKRSNA</sequence>
<organism evidence="2 3">
    <name type="scientific">Saccoglossus kowalevskii</name>
    <name type="common">Acorn worm</name>
    <dbReference type="NCBI Taxonomy" id="10224"/>
    <lineage>
        <taxon>Eukaryota</taxon>
        <taxon>Metazoa</taxon>
        <taxon>Hemichordata</taxon>
        <taxon>Enteropneusta</taxon>
        <taxon>Harrimaniidae</taxon>
        <taxon>Saccoglossus</taxon>
    </lineage>
</organism>
<feature type="chain" id="PRO_5046528959" evidence="1">
    <location>
        <begin position="18"/>
        <end position="150"/>
    </location>
</feature>
<gene>
    <name evidence="3" type="primary">LOC100376867</name>
</gene>
<accession>A0ABM0GN45</accession>
<evidence type="ECO:0000313" key="3">
    <source>
        <dbReference type="RefSeq" id="XP_002733606.1"/>
    </source>
</evidence>